<evidence type="ECO:0000313" key="3">
    <source>
        <dbReference type="Proteomes" id="UP000838878"/>
    </source>
</evidence>
<proteinExistence type="predicted"/>
<name>A0A8J9YM16_9NEOP</name>
<gene>
    <name evidence="2" type="ORF">BINO364_LOCUS16438</name>
</gene>
<evidence type="ECO:0000313" key="2">
    <source>
        <dbReference type="EMBL" id="CAH0731625.1"/>
    </source>
</evidence>
<feature type="non-terminal residue" evidence="2">
    <location>
        <position position="133"/>
    </location>
</feature>
<protein>
    <submittedName>
        <fullName evidence="2">Uncharacterized protein</fullName>
    </submittedName>
</protein>
<feature type="region of interest" description="Disordered" evidence="1">
    <location>
        <begin position="96"/>
        <end position="119"/>
    </location>
</feature>
<dbReference type="AlphaFoldDB" id="A0A8J9YM16"/>
<keyword evidence="3" id="KW-1185">Reference proteome</keyword>
<organism evidence="2 3">
    <name type="scientific">Brenthis ino</name>
    <name type="common">lesser marbled fritillary</name>
    <dbReference type="NCBI Taxonomy" id="405034"/>
    <lineage>
        <taxon>Eukaryota</taxon>
        <taxon>Metazoa</taxon>
        <taxon>Ecdysozoa</taxon>
        <taxon>Arthropoda</taxon>
        <taxon>Hexapoda</taxon>
        <taxon>Insecta</taxon>
        <taxon>Pterygota</taxon>
        <taxon>Neoptera</taxon>
        <taxon>Endopterygota</taxon>
        <taxon>Lepidoptera</taxon>
        <taxon>Glossata</taxon>
        <taxon>Ditrysia</taxon>
        <taxon>Papilionoidea</taxon>
        <taxon>Nymphalidae</taxon>
        <taxon>Heliconiinae</taxon>
        <taxon>Argynnini</taxon>
        <taxon>Brenthis</taxon>
    </lineage>
</organism>
<dbReference type="OrthoDB" id="8123506at2759"/>
<dbReference type="EMBL" id="OV170229">
    <property type="protein sequence ID" value="CAH0731625.1"/>
    <property type="molecule type" value="Genomic_DNA"/>
</dbReference>
<dbReference type="Proteomes" id="UP000838878">
    <property type="component" value="Chromosome 9"/>
</dbReference>
<sequence length="133" mass="15482">MIYFCEDHFDLPNDMDNYMQYRIQGYIKKIRMKEGCLPSRFTCQPDRKRTAPSTDRNVIVKRQRKTLVEEALKDVANKGTSECTKDSVSVYLIQNKEEPKEDTQTLMENPSASQEKSIQVHICHKYRSKGIGS</sequence>
<evidence type="ECO:0000256" key="1">
    <source>
        <dbReference type="SAM" id="MobiDB-lite"/>
    </source>
</evidence>
<accession>A0A8J9YM16</accession>
<feature type="compositionally biased region" description="Polar residues" evidence="1">
    <location>
        <begin position="104"/>
        <end position="117"/>
    </location>
</feature>
<reference evidence="2" key="1">
    <citation type="submission" date="2021-12" db="EMBL/GenBank/DDBJ databases">
        <authorList>
            <person name="Martin H S."/>
        </authorList>
    </citation>
    <scope>NUCLEOTIDE SEQUENCE</scope>
</reference>